<dbReference type="InterPro" id="IPR052562">
    <property type="entry name" value="Ketohexokinase-related"/>
</dbReference>
<evidence type="ECO:0000313" key="2">
    <source>
        <dbReference type="EMBL" id="AQP47736.1"/>
    </source>
</evidence>
<dbReference type="EMBL" id="CP019606">
    <property type="protein sequence ID" value="AQP47736.1"/>
    <property type="molecule type" value="Genomic_DNA"/>
</dbReference>
<protein>
    <submittedName>
        <fullName evidence="2">Sugar kinase</fullName>
    </submittedName>
</protein>
<proteinExistence type="predicted"/>
<dbReference type="Proteomes" id="UP000188145">
    <property type="component" value="Chromosome"/>
</dbReference>
<dbReference type="STRING" id="1332264.BW730_09785"/>
<keyword evidence="3" id="KW-1185">Reference proteome</keyword>
<dbReference type="PANTHER" id="PTHR42774:SF3">
    <property type="entry name" value="KETOHEXOKINASE"/>
    <property type="match status" value="1"/>
</dbReference>
<reference evidence="3" key="1">
    <citation type="submission" date="2017-02" db="EMBL/GenBank/DDBJ databases">
        <title>Tessaracoccus aquaemaris sp. nov., isolated from the intestine of a Korean rockfish, Sebastes schlegelii, in a marine aquaculture pond.</title>
        <authorList>
            <person name="Tak E.J."/>
            <person name="Bae J.-W."/>
        </authorList>
    </citation>
    <scope>NUCLEOTIDE SEQUENCE [LARGE SCALE GENOMIC DNA]</scope>
    <source>
        <strain evidence="3">NSG39</strain>
    </source>
</reference>
<evidence type="ECO:0000313" key="3">
    <source>
        <dbReference type="Proteomes" id="UP000188145"/>
    </source>
</evidence>
<dbReference type="PANTHER" id="PTHR42774">
    <property type="entry name" value="PHOSPHOTRANSFERASE SYSTEM TRANSPORT PROTEIN"/>
    <property type="match status" value="1"/>
</dbReference>
<dbReference type="RefSeq" id="WP_077686071.1">
    <property type="nucleotide sequence ID" value="NZ_CP019606.1"/>
</dbReference>
<evidence type="ECO:0000259" key="1">
    <source>
        <dbReference type="Pfam" id="PF00294"/>
    </source>
</evidence>
<dbReference type="SUPFAM" id="SSF53613">
    <property type="entry name" value="Ribokinase-like"/>
    <property type="match status" value="1"/>
</dbReference>
<dbReference type="OrthoDB" id="7946249at2"/>
<dbReference type="InterPro" id="IPR011611">
    <property type="entry name" value="PfkB_dom"/>
</dbReference>
<gene>
    <name evidence="2" type="ORF">BW730_09785</name>
</gene>
<name>A0A1Q2CNP4_9ACTN</name>
<feature type="domain" description="Carbohydrate kinase PfkB" evidence="1">
    <location>
        <begin position="69"/>
        <end position="317"/>
    </location>
</feature>
<keyword evidence="2" id="KW-0418">Kinase</keyword>
<dbReference type="KEGG" id="tes:BW730_09785"/>
<dbReference type="Gene3D" id="3.40.1190.20">
    <property type="match status" value="1"/>
</dbReference>
<sequence>MTDHAHDEHDHDEQQCESCWSWDPLASSRKDGEPPLDVLTTGPLFFDLIFSGLPRLPDPGEELYSSGMGSCPGGIANLATATARLGLRTGLVTGFGDDAYADWMWDVLSNDEHIDLSASRRFPNFHSAITVSMAFSGDRGMVSHAHDLPEPMDAALLEAPAARAAAIDLNSVGPYWQKLQERGTLLFADIGFDETGKWDQATLAPLEFCHAFTPNAVEAMAYTRTERPTEAVRKLADLVPLAVVTDGVGGSFAIDGSTGEEAFCPSVPVDAIDPTGAGDVFAASIVLGTLAGWPLEVRLRFASLCASMAVRRFGGSLAAPGWGDIADWWRTVSKQASDGDLRAAYVARDYGFLGDLIPTHEVHGVRRAEGTFALASHLGYRPGRVEGLTPPPAS</sequence>
<organism evidence="2 3">
    <name type="scientific">Tessaracoccus aquimaris</name>
    <dbReference type="NCBI Taxonomy" id="1332264"/>
    <lineage>
        <taxon>Bacteria</taxon>
        <taxon>Bacillati</taxon>
        <taxon>Actinomycetota</taxon>
        <taxon>Actinomycetes</taxon>
        <taxon>Propionibacteriales</taxon>
        <taxon>Propionibacteriaceae</taxon>
        <taxon>Tessaracoccus</taxon>
    </lineage>
</organism>
<keyword evidence="2" id="KW-0808">Transferase</keyword>
<dbReference type="Pfam" id="PF00294">
    <property type="entry name" value="PfkB"/>
    <property type="match status" value="1"/>
</dbReference>
<dbReference type="AlphaFoldDB" id="A0A1Q2CNP4"/>
<dbReference type="InterPro" id="IPR029056">
    <property type="entry name" value="Ribokinase-like"/>
</dbReference>
<accession>A0A1Q2CNP4</accession>
<dbReference type="GO" id="GO:0016301">
    <property type="term" value="F:kinase activity"/>
    <property type="evidence" value="ECO:0007669"/>
    <property type="project" value="UniProtKB-KW"/>
</dbReference>